<dbReference type="RefSeq" id="WP_072818876.1">
    <property type="nucleotide sequence ID" value="NZ_LT670849.1"/>
</dbReference>
<name>A0A1M7TZC0_9BRAD</name>
<evidence type="ECO:0000313" key="1">
    <source>
        <dbReference type="EMBL" id="SHN76048.1"/>
    </source>
</evidence>
<organism evidence="1 2">
    <name type="scientific">Bradyrhizobium erythrophlei</name>
    <dbReference type="NCBI Taxonomy" id="1437360"/>
    <lineage>
        <taxon>Bacteria</taxon>
        <taxon>Pseudomonadati</taxon>
        <taxon>Pseudomonadota</taxon>
        <taxon>Alphaproteobacteria</taxon>
        <taxon>Hyphomicrobiales</taxon>
        <taxon>Nitrobacteraceae</taxon>
        <taxon>Bradyrhizobium</taxon>
    </lineage>
</organism>
<protein>
    <submittedName>
        <fullName evidence="1">Uncharacterized protein</fullName>
    </submittedName>
</protein>
<keyword evidence="2" id="KW-1185">Reference proteome</keyword>
<reference evidence="2" key="1">
    <citation type="submission" date="2016-11" db="EMBL/GenBank/DDBJ databases">
        <authorList>
            <person name="Varghese N."/>
            <person name="Submissions S."/>
        </authorList>
    </citation>
    <scope>NUCLEOTIDE SEQUENCE [LARGE SCALE GENOMIC DNA]</scope>
    <source>
        <strain evidence="2">GAS401</strain>
    </source>
</reference>
<dbReference type="AlphaFoldDB" id="A0A1M7TZC0"/>
<dbReference type="Proteomes" id="UP000184096">
    <property type="component" value="Chromosome I"/>
</dbReference>
<sequence>MLQVLFPQPYQIEVSRLRQQLDEAHLAWVKAWKQRQAEFKLENIRFRHDPLWKKRIFSIQAAHDGDIWFWRATRVILGWGVASI</sequence>
<evidence type="ECO:0000313" key="2">
    <source>
        <dbReference type="Proteomes" id="UP000184096"/>
    </source>
</evidence>
<gene>
    <name evidence="1" type="ORF">SAMN05444170_3109</name>
</gene>
<accession>A0A1M7TZC0</accession>
<dbReference type="OrthoDB" id="8237569at2"/>
<dbReference type="EMBL" id="LT670849">
    <property type="protein sequence ID" value="SHN76048.1"/>
    <property type="molecule type" value="Genomic_DNA"/>
</dbReference>
<proteinExistence type="predicted"/>